<dbReference type="RefSeq" id="WP_052288171.1">
    <property type="nucleotide sequence ID" value="NZ_QVFV01000015.1"/>
</dbReference>
<dbReference type="Gene3D" id="3.30.450.40">
    <property type="match status" value="2"/>
</dbReference>
<dbReference type="InterPro" id="IPR000160">
    <property type="entry name" value="GGDEF_dom"/>
</dbReference>
<dbReference type="InterPro" id="IPR035965">
    <property type="entry name" value="PAS-like_dom_sf"/>
</dbReference>
<dbReference type="PROSITE" id="PS50046">
    <property type="entry name" value="PHYTOCHROME_2"/>
    <property type="match status" value="1"/>
</dbReference>
<evidence type="ECO:0000259" key="4">
    <source>
        <dbReference type="PROSITE" id="PS50887"/>
    </source>
</evidence>
<feature type="domain" description="Phytochrome chromophore attachment site" evidence="2">
    <location>
        <begin position="183"/>
        <end position="319"/>
    </location>
</feature>
<dbReference type="NCBIfam" id="TIGR00229">
    <property type="entry name" value="sensory_box"/>
    <property type="match status" value="1"/>
</dbReference>
<dbReference type="PANTHER" id="PTHR45138">
    <property type="entry name" value="REGULATORY COMPONENTS OF SENSORY TRANSDUCTION SYSTEM"/>
    <property type="match status" value="1"/>
</dbReference>
<dbReference type="InterPro" id="IPR000014">
    <property type="entry name" value="PAS"/>
</dbReference>
<proteinExistence type="predicted"/>
<protein>
    <submittedName>
        <fullName evidence="5">Diguanylate cyclase</fullName>
    </submittedName>
</protein>
<dbReference type="PROSITE" id="PS50112">
    <property type="entry name" value="PAS"/>
    <property type="match status" value="1"/>
</dbReference>
<accession>A0A4Q7E0S8</accession>
<dbReference type="GO" id="GO:1902201">
    <property type="term" value="P:negative regulation of bacterial-type flagellum-dependent cell motility"/>
    <property type="evidence" value="ECO:0007669"/>
    <property type="project" value="TreeGrafter"/>
</dbReference>
<feature type="coiled-coil region" evidence="1">
    <location>
        <begin position="137"/>
        <end position="164"/>
    </location>
</feature>
<dbReference type="Gene3D" id="3.30.70.270">
    <property type="match status" value="1"/>
</dbReference>
<dbReference type="SUPFAM" id="SSF55785">
    <property type="entry name" value="PYP-like sensor domain (PAS domain)"/>
    <property type="match status" value="1"/>
</dbReference>
<organism evidence="5 6">
    <name type="scientific">Leptolyngbya iicbica LK</name>
    <dbReference type="NCBI Taxonomy" id="2294035"/>
    <lineage>
        <taxon>Bacteria</taxon>
        <taxon>Bacillati</taxon>
        <taxon>Cyanobacteriota</taxon>
        <taxon>Cyanophyceae</taxon>
        <taxon>Leptolyngbyales</taxon>
        <taxon>Leptolyngbyaceae</taxon>
        <taxon>Leptolyngbya group</taxon>
        <taxon>Leptolyngbya</taxon>
        <taxon>Leptolyngbya iicbica</taxon>
    </lineage>
</organism>
<evidence type="ECO:0000313" key="5">
    <source>
        <dbReference type="EMBL" id="RZM74118.1"/>
    </source>
</evidence>
<dbReference type="Pfam" id="PF01590">
    <property type="entry name" value="GAF"/>
    <property type="match status" value="1"/>
</dbReference>
<dbReference type="Pfam" id="PF00989">
    <property type="entry name" value="PAS"/>
    <property type="match status" value="1"/>
</dbReference>
<reference evidence="5 6" key="1">
    <citation type="submission" date="2018-11" db="EMBL/GenBank/DDBJ databases">
        <title>Whole genome sequencing of an environmental sample.</title>
        <authorList>
            <person name="Sarangi A.N."/>
            <person name="Singh D."/>
            <person name="Tripathy S."/>
        </authorList>
    </citation>
    <scope>NUCLEOTIDE SEQUENCE [LARGE SCALE GENOMIC DNA]</scope>
    <source>
        <strain evidence="5 6">Lakshadweep</strain>
    </source>
</reference>
<dbReference type="PANTHER" id="PTHR45138:SF9">
    <property type="entry name" value="DIGUANYLATE CYCLASE DGCM-RELATED"/>
    <property type="match status" value="1"/>
</dbReference>
<dbReference type="InterPro" id="IPR013767">
    <property type="entry name" value="PAS_fold"/>
</dbReference>
<sequence>MSDQYKKLFELCSEACLITTADGRVEEANEAAQNLLGGSLEALCGQHLSQFVVAAERSRLQQRLAYMATAAQIPAWEMSFQTATQPVRVQVNADCIATSQGQLIVCWCLKKLQESQIISEVMRQSNQAVDAAIHAETQELKRINRALQQKIKILRRQRQLTQQELSQERLIDTISQRIYECTELDEILDTTVAQVRLFLRTDRVVLYRFKPDWSGTVAVESVSPGVMPILYTHIEESCFRDGYISLYEQGRVRAIADIYTAEIDACHLELLRGFGVRANLVVPVLQEGRLWGLLIAHHCRSPRCWSETEIQLLSKIAMQFGIAVYQAELYEHWQTLATMDGLTGVANRRRFDHYLEECWQEQQTRGSTLTLILADIDFFKQYNDCYGHPAGDTCLKRVASTIQSVFRRSQDLVARYGGEEFVILLPDTEEDAAVELLGLLRRRLQALAIQHQESHYGYLTLSFGLASMTPRLAIAPTDLLNLADRALYQAKAQGRNRIALPTP</sequence>
<dbReference type="GO" id="GO:0006355">
    <property type="term" value="P:regulation of DNA-templated transcription"/>
    <property type="evidence" value="ECO:0007669"/>
    <property type="project" value="InterPro"/>
</dbReference>
<comment type="caution">
    <text evidence="5">The sequence shown here is derived from an EMBL/GenBank/DDBJ whole genome shotgun (WGS) entry which is preliminary data.</text>
</comment>
<dbReference type="EMBL" id="QVFV01000015">
    <property type="protein sequence ID" value="RZM74118.1"/>
    <property type="molecule type" value="Genomic_DNA"/>
</dbReference>
<dbReference type="InterPro" id="IPR043128">
    <property type="entry name" value="Rev_trsase/Diguanyl_cyclase"/>
</dbReference>
<dbReference type="InterPro" id="IPR016132">
    <property type="entry name" value="Phyto_chromo_attachment"/>
</dbReference>
<keyword evidence="6" id="KW-1185">Reference proteome</keyword>
<dbReference type="SMART" id="SM00065">
    <property type="entry name" value="GAF"/>
    <property type="match status" value="1"/>
</dbReference>
<gene>
    <name evidence="5" type="ORF">DYY88_23855</name>
</gene>
<dbReference type="AlphaFoldDB" id="A0A4Q7E0S8"/>
<feature type="domain" description="PAS" evidence="3">
    <location>
        <begin position="1"/>
        <end position="71"/>
    </location>
</feature>
<evidence type="ECO:0000313" key="6">
    <source>
        <dbReference type="Proteomes" id="UP000292459"/>
    </source>
</evidence>
<evidence type="ECO:0000259" key="2">
    <source>
        <dbReference type="PROSITE" id="PS50046"/>
    </source>
</evidence>
<dbReference type="SMART" id="SM00267">
    <property type="entry name" value="GGDEF"/>
    <property type="match status" value="1"/>
</dbReference>
<dbReference type="SUPFAM" id="SSF55781">
    <property type="entry name" value="GAF domain-like"/>
    <property type="match status" value="1"/>
</dbReference>
<dbReference type="InterPro" id="IPR029787">
    <property type="entry name" value="Nucleotide_cyclase"/>
</dbReference>
<dbReference type="CDD" id="cd00130">
    <property type="entry name" value="PAS"/>
    <property type="match status" value="1"/>
</dbReference>
<dbReference type="InterPro" id="IPR050469">
    <property type="entry name" value="Diguanylate_Cyclase"/>
</dbReference>
<dbReference type="GO" id="GO:0005886">
    <property type="term" value="C:plasma membrane"/>
    <property type="evidence" value="ECO:0007669"/>
    <property type="project" value="TreeGrafter"/>
</dbReference>
<dbReference type="Gene3D" id="3.30.450.20">
    <property type="entry name" value="PAS domain"/>
    <property type="match status" value="1"/>
</dbReference>
<keyword evidence="1" id="KW-0175">Coiled coil</keyword>
<dbReference type="SUPFAM" id="SSF55073">
    <property type="entry name" value="Nucleotide cyclase"/>
    <property type="match status" value="1"/>
</dbReference>
<dbReference type="Pfam" id="PF00990">
    <property type="entry name" value="GGDEF"/>
    <property type="match status" value="1"/>
</dbReference>
<dbReference type="GO" id="GO:0043709">
    <property type="term" value="P:cell adhesion involved in single-species biofilm formation"/>
    <property type="evidence" value="ECO:0007669"/>
    <property type="project" value="TreeGrafter"/>
</dbReference>
<dbReference type="PROSITE" id="PS50887">
    <property type="entry name" value="GGDEF"/>
    <property type="match status" value="1"/>
</dbReference>
<dbReference type="FunFam" id="3.30.70.270:FF:000001">
    <property type="entry name" value="Diguanylate cyclase domain protein"/>
    <property type="match status" value="1"/>
</dbReference>
<dbReference type="Proteomes" id="UP000292459">
    <property type="component" value="Unassembled WGS sequence"/>
</dbReference>
<name>A0A4Q7E0S8_9CYAN</name>
<dbReference type="GO" id="GO:0052621">
    <property type="term" value="F:diguanylate cyclase activity"/>
    <property type="evidence" value="ECO:0007669"/>
    <property type="project" value="TreeGrafter"/>
</dbReference>
<dbReference type="CDD" id="cd01949">
    <property type="entry name" value="GGDEF"/>
    <property type="match status" value="1"/>
</dbReference>
<dbReference type="OrthoDB" id="453368at2"/>
<feature type="domain" description="GGDEF" evidence="4">
    <location>
        <begin position="367"/>
        <end position="503"/>
    </location>
</feature>
<evidence type="ECO:0000256" key="1">
    <source>
        <dbReference type="SAM" id="Coils"/>
    </source>
</evidence>
<dbReference type="NCBIfam" id="TIGR00254">
    <property type="entry name" value="GGDEF"/>
    <property type="match status" value="1"/>
</dbReference>
<evidence type="ECO:0000259" key="3">
    <source>
        <dbReference type="PROSITE" id="PS50112"/>
    </source>
</evidence>
<dbReference type="InterPro" id="IPR003018">
    <property type="entry name" value="GAF"/>
</dbReference>
<dbReference type="InterPro" id="IPR029016">
    <property type="entry name" value="GAF-like_dom_sf"/>
</dbReference>
<dbReference type="SMART" id="SM00091">
    <property type="entry name" value="PAS"/>
    <property type="match status" value="1"/>
</dbReference>